<keyword evidence="4 12" id="KW-0963">Cytoplasm</keyword>
<dbReference type="GO" id="GO:0001819">
    <property type="term" value="P:positive regulation of cytokine production"/>
    <property type="evidence" value="ECO:0007669"/>
    <property type="project" value="UniProtKB-ARBA"/>
</dbReference>
<dbReference type="AlphaFoldDB" id="A0A0N9HLQ6"/>
<evidence type="ECO:0000256" key="1">
    <source>
        <dbReference type="ARBA" id="ARBA00004371"/>
    </source>
</evidence>
<dbReference type="PROSITE" id="PS00253">
    <property type="entry name" value="INTERLEUKIN_1"/>
    <property type="match status" value="1"/>
</dbReference>
<keyword evidence="5 11" id="KW-0202">Cytokine</keyword>
<dbReference type="GO" id="GO:0001660">
    <property type="term" value="P:fever generation"/>
    <property type="evidence" value="ECO:0007669"/>
    <property type="project" value="UniProtKB-UniRule"/>
</dbReference>
<keyword evidence="6 11" id="KW-0964">Secreted</keyword>
<evidence type="ECO:0000256" key="12">
    <source>
        <dbReference type="RuleBase" id="RU364119"/>
    </source>
</evidence>
<dbReference type="Pfam" id="PF00340">
    <property type="entry name" value="IL1"/>
    <property type="match status" value="1"/>
</dbReference>
<dbReference type="InterPro" id="IPR000975">
    <property type="entry name" value="IL-1_fam"/>
</dbReference>
<evidence type="ECO:0000256" key="9">
    <source>
        <dbReference type="ARBA" id="ARBA00023228"/>
    </source>
</evidence>
<dbReference type="GO" id="GO:0051781">
    <property type="term" value="P:positive regulation of cell division"/>
    <property type="evidence" value="ECO:0007669"/>
    <property type="project" value="UniProtKB-KW"/>
</dbReference>
<comment type="subcellular location">
    <subcellularLocation>
        <location evidence="12">Cytoplasm</location>
        <location evidence="12">Cytosol</location>
    </subcellularLocation>
    <subcellularLocation>
        <location evidence="12">Secreted</location>
    </subcellularLocation>
    <subcellularLocation>
        <location evidence="1 12">Lysosome</location>
    </subcellularLocation>
    <subcellularLocation>
        <location evidence="2 12">Secreted</location>
        <location evidence="2 12">Extracellular exosome</location>
    </subcellularLocation>
    <text evidence="12">The precursor is cytosolic. In response to inflammasome-activating signals, such as ATP for NLRP3 inflammasome or bacterial flagellin for NLRC4 inflammasome, cleaved and secreted. Mature form is secreted and released in the extracellular milieu by passing through the gasdermin-D (GSDMD) pore. In contrast, the precursor form is not released, due to the presence of an acidic region that is proteolytically removed by CASP1 during maturation. The secretion is dependent on protein unfolding and facilitated by the cargo receptor TMED10.</text>
</comment>
<dbReference type="PRINTS" id="PR00262">
    <property type="entry name" value="IL1HBGF"/>
</dbReference>
<evidence type="ECO:0000256" key="6">
    <source>
        <dbReference type="ARBA" id="ARBA00022525"/>
    </source>
</evidence>
<protein>
    <recommendedName>
        <fullName evidence="11 12">Multifunctional fusion protein</fullName>
    </recommendedName>
    <domain>
        <recommendedName>
            <fullName evidence="11">Interleukin-1</fullName>
        </recommendedName>
    </domain>
    <domain>
        <recommendedName>
            <fullName evidence="12">Interleukin-1 beta</fullName>
        </recommendedName>
    </domain>
</protein>
<feature type="domain" description="Interleukin-1 propeptide" evidence="13">
    <location>
        <begin position="1"/>
        <end position="103"/>
    </location>
</feature>
<comment type="similarity">
    <text evidence="3 11">Belongs to the IL-1 family.</text>
</comment>
<dbReference type="PRINTS" id="PR00264">
    <property type="entry name" value="INTERLEUKIN1"/>
</dbReference>
<dbReference type="GO" id="GO:0006955">
    <property type="term" value="P:immune response"/>
    <property type="evidence" value="ECO:0007669"/>
    <property type="project" value="InterPro"/>
</dbReference>
<dbReference type="PANTHER" id="PTHR10078">
    <property type="entry name" value="INTERLEUKIN-1 FAMILY MEMBER"/>
    <property type="match status" value="1"/>
</dbReference>
<evidence type="ECO:0000256" key="5">
    <source>
        <dbReference type="ARBA" id="ARBA00022514"/>
    </source>
</evidence>
<dbReference type="GO" id="GO:0005829">
    <property type="term" value="C:cytosol"/>
    <property type="evidence" value="ECO:0007669"/>
    <property type="project" value="UniProtKB-SubCell"/>
</dbReference>
<dbReference type="FunFam" id="2.80.10.50:FF:000027">
    <property type="entry name" value="Interleukin-1 beta"/>
    <property type="match status" value="1"/>
</dbReference>
<keyword evidence="7 11" id="KW-0666">Pyrogen</keyword>
<dbReference type="EMBL" id="KT279633">
    <property type="protein sequence ID" value="ALG04594.1"/>
    <property type="molecule type" value="Genomic_DNA"/>
</dbReference>
<comment type="subunit">
    <text evidence="12">Monomer. Interacts with MEFV.</text>
</comment>
<evidence type="ECO:0000256" key="7">
    <source>
        <dbReference type="ARBA" id="ARBA00022620"/>
    </source>
</evidence>
<dbReference type="Gene3D" id="2.80.10.50">
    <property type="match status" value="1"/>
</dbReference>
<evidence type="ECO:0000256" key="8">
    <source>
        <dbReference type="ARBA" id="ARBA00023198"/>
    </source>
</evidence>
<evidence type="ECO:0000259" key="13">
    <source>
        <dbReference type="Pfam" id="PF02394"/>
    </source>
</evidence>
<dbReference type="SMART" id="SM00125">
    <property type="entry name" value="IL1"/>
    <property type="match status" value="1"/>
</dbReference>
<dbReference type="InterPro" id="IPR008996">
    <property type="entry name" value="IL1/FGF"/>
</dbReference>
<dbReference type="PRINTS" id="PR01357">
    <property type="entry name" value="INTRLEUKN1AB"/>
</dbReference>
<reference evidence="14" key="1">
    <citation type="journal article" date="2015" name="Inn. Immun.">
        <title>Genetic characterization of interleukins (IL-1?, IL-1?, IL-2, IL-4, IL-8, IL-10, IL-12A, IL-12B, IL-15 and IL-18) with relevant biological roles in lagomorphs.</title>
        <authorList>
            <person name="Neves F."/>
            <person name="Abrantes J."/>
            <person name="Almeida T."/>
            <person name="de Matos A.L."/>
            <person name="Costa P.P."/>
            <person name="Esteves P.J."/>
        </authorList>
    </citation>
    <scope>NUCLEOTIDE SEQUENCE</scope>
    <source>
        <strain evidence="14">2</strain>
    </source>
</reference>
<dbReference type="GO" id="GO:0005149">
    <property type="term" value="F:interleukin-1 receptor binding"/>
    <property type="evidence" value="ECO:0007669"/>
    <property type="project" value="UniProtKB-UniRule"/>
</dbReference>
<evidence type="ECO:0000256" key="2">
    <source>
        <dbReference type="ARBA" id="ARBA00004550"/>
    </source>
</evidence>
<dbReference type="CDD" id="cd23296">
    <property type="entry name" value="beta-trefoil_IL1B"/>
    <property type="match status" value="1"/>
</dbReference>
<evidence type="ECO:0000313" key="14">
    <source>
        <dbReference type="EMBL" id="ALG04594.1"/>
    </source>
</evidence>
<gene>
    <name evidence="12 14" type="primary">IL1B</name>
</gene>
<dbReference type="InterPro" id="IPR020877">
    <property type="entry name" value="IL-1_CS"/>
</dbReference>
<dbReference type="GO" id="GO:0005615">
    <property type="term" value="C:extracellular space"/>
    <property type="evidence" value="ECO:0007669"/>
    <property type="project" value="UniProtKB-KW"/>
</dbReference>
<dbReference type="GO" id="GO:0019221">
    <property type="term" value="P:cytokine-mediated signaling pathway"/>
    <property type="evidence" value="ECO:0007669"/>
    <property type="project" value="TreeGrafter"/>
</dbReference>
<dbReference type="InterPro" id="IPR003502">
    <property type="entry name" value="IL-1_propep"/>
</dbReference>
<organism evidence="14">
    <name type="scientific">Oryctolagus cuniculus algirus</name>
    <dbReference type="NCBI Taxonomy" id="230741"/>
    <lineage>
        <taxon>Eukaryota</taxon>
        <taxon>Metazoa</taxon>
        <taxon>Chordata</taxon>
        <taxon>Craniata</taxon>
        <taxon>Vertebrata</taxon>
        <taxon>Euteleostomi</taxon>
        <taxon>Mammalia</taxon>
        <taxon>Eutheria</taxon>
        <taxon>Euarchontoglires</taxon>
        <taxon>Glires</taxon>
        <taxon>Lagomorpha</taxon>
        <taxon>Leporidae</taxon>
        <taxon>Oryctolagus</taxon>
    </lineage>
</organism>
<dbReference type="GO" id="GO:0033092">
    <property type="term" value="P:positive regulation of immature T cell proliferation in thymus"/>
    <property type="evidence" value="ECO:0007669"/>
    <property type="project" value="TreeGrafter"/>
</dbReference>
<sequence length="268" mass="30652">MATVPELTSEMMAYHSGNENDLFFEADGPNYMKSCFQDLDLCCPDEGIQLRISCQPYNKSFRQVLSVIVALEKLRQKAVPCPQAFQDDGLRTFFSLIFEEEPVLCNTWDDYSLECDAVRSLHCRLQDAQQKSLVLSGTYELKALHLNAENLNQQVVFSMSFVQGEESSDKIPVALGLRGKNLYLSCVMKDDKPTLQLESVDPNRYPKKKMEKRFVFNKIEIKDKLEFESAQFPNWYISTSQTEYMPVFLGNNSGGQDLIDFSMEFVSS</sequence>
<dbReference type="GO" id="GO:0071222">
    <property type="term" value="P:cellular response to lipopolysaccharide"/>
    <property type="evidence" value="ECO:0007669"/>
    <property type="project" value="TreeGrafter"/>
</dbReference>
<dbReference type="GO" id="GO:0005125">
    <property type="term" value="F:cytokine activity"/>
    <property type="evidence" value="ECO:0007669"/>
    <property type="project" value="UniProtKB-UniRule"/>
</dbReference>
<dbReference type="GO" id="GO:1903531">
    <property type="term" value="P:negative regulation of secretion by cell"/>
    <property type="evidence" value="ECO:0007669"/>
    <property type="project" value="UniProtKB-ARBA"/>
</dbReference>
<keyword evidence="10 11" id="KW-0497">Mitogen</keyword>
<name>A0A0N9HLQ6_RABIT</name>
<dbReference type="Pfam" id="PF02394">
    <property type="entry name" value="IL1_propep"/>
    <property type="match status" value="1"/>
</dbReference>
<comment type="function">
    <text evidence="12">Potent pro-inflammatory cytokine. Initially discovered as the major endogenous pyrogen, induces prostaglandin synthesis, neutrophil influx and activation, T-cell activation and cytokine production, B-cell activation and antibody production, and fibroblast proliferation and collagen production. Promotes Th17 differentiation of T-cells. Synergizes with IL12/interleukin-12 to induce IFNG synthesis from T-helper 1 (Th1) cells. Plays a role in angiogenesis by inducing VEGF production synergistically with TNF and IL6. Involved in transduction of inflammation downstream of pyroptosis: its mature form is specifically released in the extracellular milieu by passing through the gasdermin-D (GSDMD) pore.</text>
</comment>
<dbReference type="PANTHER" id="PTHR10078:SF30">
    <property type="entry name" value="INTERLEUKIN-1 BETA"/>
    <property type="match status" value="1"/>
</dbReference>
<dbReference type="PRINTS" id="PR01359">
    <property type="entry name" value="INTRLEUKIN1B"/>
</dbReference>
<dbReference type="SUPFAM" id="SSF50353">
    <property type="entry name" value="Cytokine"/>
    <property type="match status" value="1"/>
</dbReference>
<evidence type="ECO:0000256" key="4">
    <source>
        <dbReference type="ARBA" id="ARBA00022490"/>
    </source>
</evidence>
<keyword evidence="9 12" id="KW-0458">Lysosome</keyword>
<keyword evidence="8 11" id="KW-0395">Inflammatory response</keyword>
<dbReference type="GO" id="GO:0032890">
    <property type="term" value="P:regulation of organic acid transport"/>
    <property type="evidence" value="ECO:0007669"/>
    <property type="project" value="UniProtKB-ARBA"/>
</dbReference>
<comment type="miscellaneous">
    <text evidence="12">IL1B production occurs in 2 steps, each being controlled by different stimuli. First, inflammatory signals, such as LPS, stimulate the synthesis and promote the accumulation of cytosolic stores of pro-IL1B (priming). Then additional signals are required for inflammasome assembly, leading to CASP1 activation, pro-IL1B processing and eventually secretion of the active cytokine. IL1B processing and secretion are temporarily associated.</text>
</comment>
<dbReference type="GO" id="GO:0005764">
    <property type="term" value="C:lysosome"/>
    <property type="evidence" value="ECO:0007669"/>
    <property type="project" value="UniProtKB-SubCell"/>
</dbReference>
<proteinExistence type="inferred from homology"/>
<evidence type="ECO:0000256" key="11">
    <source>
        <dbReference type="RuleBase" id="RU003753"/>
    </source>
</evidence>
<evidence type="ECO:0000256" key="10">
    <source>
        <dbReference type="ARBA" id="ARBA00023246"/>
    </source>
</evidence>
<accession>A0A0N9HLQ6</accession>
<evidence type="ECO:0000256" key="3">
    <source>
        <dbReference type="ARBA" id="ARBA00010448"/>
    </source>
</evidence>